<evidence type="ECO:0000256" key="1">
    <source>
        <dbReference type="SAM" id="Phobius"/>
    </source>
</evidence>
<organism evidence="2 3">
    <name type="scientific">Nocardioides euryhalodurans</name>
    <dbReference type="NCBI Taxonomy" id="2518370"/>
    <lineage>
        <taxon>Bacteria</taxon>
        <taxon>Bacillati</taxon>
        <taxon>Actinomycetota</taxon>
        <taxon>Actinomycetes</taxon>
        <taxon>Propionibacteriales</taxon>
        <taxon>Nocardioidaceae</taxon>
        <taxon>Nocardioides</taxon>
    </lineage>
</organism>
<protein>
    <submittedName>
        <fullName evidence="2">Uncharacterized protein</fullName>
    </submittedName>
</protein>
<evidence type="ECO:0000313" key="2">
    <source>
        <dbReference type="EMBL" id="QBR93276.1"/>
    </source>
</evidence>
<evidence type="ECO:0000313" key="3">
    <source>
        <dbReference type="Proteomes" id="UP000294894"/>
    </source>
</evidence>
<dbReference type="OrthoDB" id="9994895at2"/>
<keyword evidence="1" id="KW-1133">Transmembrane helix</keyword>
<keyword evidence="1" id="KW-0812">Transmembrane</keyword>
<reference evidence="2 3" key="1">
    <citation type="submission" date="2019-03" db="EMBL/GenBank/DDBJ databases">
        <title>Three New Species of Nocardioides, Nocardioides euryhalodurans sp. nov., Nocardioides seonyuensis sp. nov. and Nocardioides eburneoflavus sp. nov., Iolated from Soil.</title>
        <authorList>
            <person name="Roh S.G."/>
            <person name="Lee C."/>
            <person name="Kim M.-K."/>
            <person name="Kim S.B."/>
        </authorList>
    </citation>
    <scope>NUCLEOTIDE SEQUENCE [LARGE SCALE GENOMIC DNA]</scope>
    <source>
        <strain evidence="2 3">MMS17-SY117</strain>
    </source>
</reference>
<dbReference type="EMBL" id="CP038267">
    <property type="protein sequence ID" value="QBR93276.1"/>
    <property type="molecule type" value="Genomic_DNA"/>
</dbReference>
<dbReference type="KEGG" id="noy:EXE57_14150"/>
<proteinExistence type="predicted"/>
<name>A0A4P7GMB5_9ACTN</name>
<feature type="transmembrane region" description="Helical" evidence="1">
    <location>
        <begin position="144"/>
        <end position="165"/>
    </location>
</feature>
<dbReference type="Proteomes" id="UP000294894">
    <property type="component" value="Chromosome"/>
</dbReference>
<accession>A0A4P7GMB5</accession>
<dbReference type="AlphaFoldDB" id="A0A4P7GMB5"/>
<keyword evidence="1" id="KW-0472">Membrane</keyword>
<gene>
    <name evidence="2" type="ORF">EXE57_14150</name>
</gene>
<sequence length="357" mass="37141">MLQVQAFLAFMAQPRAWLDGLVVVAAELARHLARVVGAEAVANGLLRVLDVVAGLGLSDCMWLALVPADVAFKVLRSGVAAFCRISTAMPPSGWATTPLPGFPGPDMRCHRTSATTPSMRGTVMHDLRDHFIPRRRPRKRGARALGAVAAVVVSVGLTVGALGGAPGSAATASAGSHIRAADAALAKASAQVRARQYRRAVRSLASAARHTGSANTAAQALIGAPPTDPESDDPPGPPAVLAATKLDYRVSTGAVALLDDLRRPTVVRALRRTVRVAQVRRDEMLDEVIALPEEGDGADYADGLADTLGQYQREVDSLAAALDSFTLSPGARIGVTNALSRARATNAKMVEAFGGGE</sequence>
<keyword evidence="3" id="KW-1185">Reference proteome</keyword>